<feature type="compositionally biased region" description="Basic residues" evidence="2">
    <location>
        <begin position="281"/>
        <end position="305"/>
    </location>
</feature>
<evidence type="ECO:0000313" key="5">
    <source>
        <dbReference type="Proteomes" id="UP001190700"/>
    </source>
</evidence>
<feature type="compositionally biased region" description="Polar residues" evidence="2">
    <location>
        <begin position="496"/>
        <end position="508"/>
    </location>
</feature>
<feature type="compositionally biased region" description="Polar residues" evidence="2">
    <location>
        <begin position="463"/>
        <end position="474"/>
    </location>
</feature>
<feature type="coiled-coil region" evidence="1">
    <location>
        <begin position="574"/>
        <end position="620"/>
    </location>
</feature>
<keyword evidence="1" id="KW-0175">Coiled coil</keyword>
<evidence type="ECO:0000256" key="2">
    <source>
        <dbReference type="SAM" id="MobiDB-lite"/>
    </source>
</evidence>
<feature type="compositionally biased region" description="Basic and acidic residues" evidence="2">
    <location>
        <begin position="750"/>
        <end position="761"/>
    </location>
</feature>
<feature type="region of interest" description="Disordered" evidence="2">
    <location>
        <begin position="421"/>
        <end position="509"/>
    </location>
</feature>
<gene>
    <name evidence="4" type="ORF">CYMTET_22658</name>
</gene>
<evidence type="ECO:0000256" key="3">
    <source>
        <dbReference type="SAM" id="Phobius"/>
    </source>
</evidence>
<comment type="caution">
    <text evidence="4">The sequence shown here is derived from an EMBL/GenBank/DDBJ whole genome shotgun (WGS) entry which is preliminary data.</text>
</comment>
<feature type="region of interest" description="Disordered" evidence="2">
    <location>
        <begin position="234"/>
        <end position="325"/>
    </location>
</feature>
<accession>A0AAE0L1Q9</accession>
<feature type="compositionally biased region" description="Basic and acidic residues" evidence="2">
    <location>
        <begin position="451"/>
        <end position="462"/>
    </location>
</feature>
<dbReference type="AlphaFoldDB" id="A0AAE0L1Q9"/>
<reference evidence="4 5" key="1">
    <citation type="journal article" date="2015" name="Genome Biol. Evol.">
        <title>Comparative Genomics of a Bacterivorous Green Alga Reveals Evolutionary Causalities and Consequences of Phago-Mixotrophic Mode of Nutrition.</title>
        <authorList>
            <person name="Burns J.A."/>
            <person name="Paasch A."/>
            <person name="Narechania A."/>
            <person name="Kim E."/>
        </authorList>
    </citation>
    <scope>NUCLEOTIDE SEQUENCE [LARGE SCALE GENOMIC DNA]</scope>
    <source>
        <strain evidence="4 5">PLY_AMNH</strain>
    </source>
</reference>
<feature type="compositionally biased region" description="Low complexity" evidence="2">
    <location>
        <begin position="866"/>
        <end position="890"/>
    </location>
</feature>
<sequence>MRRKINGLQHRPAPRIEGFAYAEVKRPSLDFAGERFSASLAFYLMLLRVFVSAALAAARKTLRYSPPLVVELASWYHELQLKEFQRANGKPYEDTNPLPPLNRQSYLVLGLQLGAIFCPQVKEKDLYAELDADWMLETGGRNVMNLICFQDAMFEFLDTWCPSVKLQDYLDLVASARNKLKEAEKPGAAKKTFRKITRTLLLCATKPTHKKNKFKASVQQAMTRHYAEPIEETVAEEEELEFSSGSNTDDGNSDCKEESLSPSGALRPASGHGKAPSEKSAKRRPNKGATKGKRKGDKAKDHRKAGAASLSGASASEERESAVRVPLELSHNEEAALFAVEWPSSGSASPSSQEAMELPSSIHHPVQERQASHMHGRVHGELSAPLQVIEPGLSRVEGSAARRAEKSVTLQVIEPTLARTGKSAIPRTERTATLQSERTATLQSERTATPRTEKSATLRTEKSGSLQTDRSATARTEDSSLPRVADAVPPRVEESTLPQTRESATPRTQENRVLIARVARRASRRWVLAQRRGAVMAANAAREVLQRYESHPMAQLLQSDGVSLVDNPRHIEVLAEASRMLKVLREAARSAMKAAKLANKAEATEDLAEAVTAVRNAELQATACGSEMEKLLSAHEVTISAKLDEVQEGDQRSLPLSTTHTTLSTTAGAEVEMHQAKTSFPRGVRSVVKVRGGSEAEHGAGQRHSHTGDQLCEPRPDALHRSYSREVSEIPAGAGAEGKAEPPPWALDGADSRESSSQEGKKVALSLHRGFKSDSDSSSDWEAGWNSLLLNHKYDDDDDDDDSDDNDYESDFDDADGGDNRHASNGKTPRSTRGTAPWRPQGGSQQRPADGAESKSAVMTTTAAPRQVGQVSSASASTSGAVAESAAARSPSRRQQKSSRRKQPIRELFKVDPKKSGRLEAMLQVLGQMSDENGVSGAPDAFLFGGGRRRPRGKAPRVFKGSDGTSHVPQGVPGGDGGLKILVAVPEESIQAAVSMLAYLGHLKVYTAVTSIELMYTLGKVPQGLYHLDVLIVDEELASMDGVNILQELENIWPRGQKQRAWVVVTGMEKDESHPRKSKPMYTRFGFDPQPCQRKAVLP</sequence>
<keyword evidence="3" id="KW-0812">Transmembrane</keyword>
<feature type="compositionally biased region" description="Polar residues" evidence="2">
    <location>
        <begin position="823"/>
        <end position="834"/>
    </location>
</feature>
<feature type="compositionally biased region" description="Basic and acidic residues" evidence="2">
    <location>
        <begin position="712"/>
        <end position="728"/>
    </location>
</feature>
<feature type="transmembrane region" description="Helical" evidence="3">
    <location>
        <begin position="36"/>
        <end position="58"/>
    </location>
</feature>
<name>A0AAE0L1Q9_9CHLO</name>
<feature type="compositionally biased region" description="Basic residues" evidence="2">
    <location>
        <begin position="891"/>
        <end position="903"/>
    </location>
</feature>
<feature type="region of interest" description="Disordered" evidence="2">
    <location>
        <begin position="794"/>
        <end position="907"/>
    </location>
</feature>
<proteinExistence type="predicted"/>
<feature type="compositionally biased region" description="Acidic residues" evidence="2">
    <location>
        <begin position="796"/>
        <end position="817"/>
    </location>
</feature>
<keyword evidence="5" id="KW-1185">Reference proteome</keyword>
<feature type="compositionally biased region" description="Low complexity" evidence="2">
    <location>
        <begin position="306"/>
        <end position="315"/>
    </location>
</feature>
<feature type="region of interest" description="Disordered" evidence="2">
    <location>
        <begin position="692"/>
        <end position="761"/>
    </location>
</feature>
<evidence type="ECO:0000313" key="4">
    <source>
        <dbReference type="EMBL" id="KAK3268863.1"/>
    </source>
</evidence>
<protein>
    <submittedName>
        <fullName evidence="4">Uncharacterized protein</fullName>
    </submittedName>
</protein>
<dbReference type="EMBL" id="LGRX02011517">
    <property type="protein sequence ID" value="KAK3268863.1"/>
    <property type="molecule type" value="Genomic_DNA"/>
</dbReference>
<keyword evidence="3" id="KW-0472">Membrane</keyword>
<evidence type="ECO:0000256" key="1">
    <source>
        <dbReference type="SAM" id="Coils"/>
    </source>
</evidence>
<dbReference type="Proteomes" id="UP001190700">
    <property type="component" value="Unassembled WGS sequence"/>
</dbReference>
<keyword evidence="3" id="KW-1133">Transmembrane helix</keyword>
<organism evidence="4 5">
    <name type="scientific">Cymbomonas tetramitiformis</name>
    <dbReference type="NCBI Taxonomy" id="36881"/>
    <lineage>
        <taxon>Eukaryota</taxon>
        <taxon>Viridiplantae</taxon>
        <taxon>Chlorophyta</taxon>
        <taxon>Pyramimonadophyceae</taxon>
        <taxon>Pyramimonadales</taxon>
        <taxon>Pyramimonadaceae</taxon>
        <taxon>Cymbomonas</taxon>
    </lineage>
</organism>
<feature type="compositionally biased region" description="Polar residues" evidence="2">
    <location>
        <begin position="431"/>
        <end position="450"/>
    </location>
</feature>